<organism evidence="1 2">
    <name type="scientific">Pseudorhizobium tarimense</name>
    <dbReference type="NCBI Taxonomy" id="1079109"/>
    <lineage>
        <taxon>Bacteria</taxon>
        <taxon>Pseudomonadati</taxon>
        <taxon>Pseudomonadota</taxon>
        <taxon>Alphaproteobacteria</taxon>
        <taxon>Hyphomicrobiales</taxon>
        <taxon>Rhizobiaceae</taxon>
        <taxon>Rhizobium/Agrobacterium group</taxon>
        <taxon>Pseudorhizobium</taxon>
    </lineage>
</organism>
<keyword evidence="2" id="KW-1185">Reference proteome</keyword>
<name>A0ABV2HB92_9HYPH</name>
<dbReference type="RefSeq" id="WP_247245409.1">
    <property type="nucleotide sequence ID" value="NZ_JALJRA010000015.1"/>
</dbReference>
<proteinExistence type="predicted"/>
<evidence type="ECO:0000313" key="1">
    <source>
        <dbReference type="EMBL" id="MET3587788.1"/>
    </source>
</evidence>
<dbReference type="Proteomes" id="UP001549031">
    <property type="component" value="Unassembled WGS sequence"/>
</dbReference>
<comment type="caution">
    <text evidence="1">The sequence shown here is derived from an EMBL/GenBank/DDBJ whole genome shotgun (WGS) entry which is preliminary data.</text>
</comment>
<dbReference type="EMBL" id="JBEPLJ010000016">
    <property type="protein sequence ID" value="MET3587788.1"/>
    <property type="molecule type" value="Genomic_DNA"/>
</dbReference>
<reference evidence="1 2" key="1">
    <citation type="submission" date="2024-06" db="EMBL/GenBank/DDBJ databases">
        <title>Genomic Encyclopedia of Type Strains, Phase IV (KMG-IV): sequencing the most valuable type-strain genomes for metagenomic binning, comparative biology and taxonomic classification.</title>
        <authorList>
            <person name="Goeker M."/>
        </authorList>
    </citation>
    <scope>NUCLEOTIDE SEQUENCE [LARGE SCALE GENOMIC DNA]</scope>
    <source>
        <strain evidence="1 2">DSM 105042</strain>
    </source>
</reference>
<gene>
    <name evidence="1" type="ORF">ABID21_003919</name>
</gene>
<protein>
    <submittedName>
        <fullName evidence="1">Uncharacterized protein</fullName>
    </submittedName>
</protein>
<sequence length="90" mass="9935">MTKKKLTVYVLWDTGAHDMIEAHLEQPLDAIDSNQLAMLQRVFDSVCASSGVAKNTPQAEGLAATLMHLFQQGTTEEQRLAAMLSEIDFI</sequence>
<accession>A0ABV2HB92</accession>
<evidence type="ECO:0000313" key="2">
    <source>
        <dbReference type="Proteomes" id="UP001549031"/>
    </source>
</evidence>